<feature type="transmembrane region" description="Helical" evidence="6">
    <location>
        <begin position="481"/>
        <end position="502"/>
    </location>
</feature>
<feature type="transmembrane region" description="Helical" evidence="6">
    <location>
        <begin position="177"/>
        <end position="198"/>
    </location>
</feature>
<dbReference type="NCBIfam" id="NF041756">
    <property type="entry name" value="EfeU"/>
    <property type="match status" value="1"/>
</dbReference>
<evidence type="ECO:0000256" key="2">
    <source>
        <dbReference type="ARBA" id="ARBA00008333"/>
    </source>
</evidence>
<name>A0A7C8BN43_9MICO</name>
<keyword evidence="4 6" id="KW-1133">Transmembrane helix</keyword>
<dbReference type="OrthoDB" id="7260758at2"/>
<dbReference type="AlphaFoldDB" id="A0A7C8BN43"/>
<dbReference type="GO" id="GO:0015093">
    <property type="term" value="F:ferrous iron transmembrane transporter activity"/>
    <property type="evidence" value="ECO:0007669"/>
    <property type="project" value="TreeGrafter"/>
</dbReference>
<comment type="subcellular location">
    <subcellularLocation>
        <location evidence="1">Membrane</location>
        <topology evidence="1">Multi-pass membrane protein</topology>
    </subcellularLocation>
</comment>
<dbReference type="Proteomes" id="UP000481339">
    <property type="component" value="Unassembled WGS sequence"/>
</dbReference>
<keyword evidence="3 6" id="KW-0812">Transmembrane</keyword>
<evidence type="ECO:0000256" key="1">
    <source>
        <dbReference type="ARBA" id="ARBA00004141"/>
    </source>
</evidence>
<feature type="transmembrane region" description="Helical" evidence="6">
    <location>
        <begin position="246"/>
        <end position="263"/>
    </location>
</feature>
<gene>
    <name evidence="7" type="ORF">F8O02_06045</name>
</gene>
<comment type="similarity">
    <text evidence="2">Belongs to the oxidase-dependent Fe transporter (OFeT) (TC 9.A.10.1) family.</text>
</comment>
<keyword evidence="8" id="KW-1185">Reference proteome</keyword>
<evidence type="ECO:0000313" key="7">
    <source>
        <dbReference type="EMBL" id="KAB1631886.1"/>
    </source>
</evidence>
<evidence type="ECO:0000256" key="4">
    <source>
        <dbReference type="ARBA" id="ARBA00022989"/>
    </source>
</evidence>
<feature type="transmembrane region" description="Helical" evidence="6">
    <location>
        <begin position="275"/>
        <end position="295"/>
    </location>
</feature>
<dbReference type="PANTHER" id="PTHR31632">
    <property type="entry name" value="IRON TRANSPORTER FTH1"/>
    <property type="match status" value="1"/>
</dbReference>
<feature type="transmembrane region" description="Helical" evidence="6">
    <location>
        <begin position="111"/>
        <end position="141"/>
    </location>
</feature>
<evidence type="ECO:0000313" key="8">
    <source>
        <dbReference type="Proteomes" id="UP000481339"/>
    </source>
</evidence>
<feature type="transmembrane region" description="Helical" evidence="6">
    <location>
        <begin position="70"/>
        <end position="90"/>
    </location>
</feature>
<dbReference type="InterPro" id="IPR004923">
    <property type="entry name" value="FTR1/Fip1/EfeU"/>
</dbReference>
<dbReference type="Pfam" id="PF03239">
    <property type="entry name" value="FTR1"/>
    <property type="match status" value="1"/>
</dbReference>
<keyword evidence="5 6" id="KW-0472">Membrane</keyword>
<dbReference type="PANTHER" id="PTHR31632:SF2">
    <property type="entry name" value="PLASMA MEMBRANE IRON PERMEASE"/>
    <property type="match status" value="1"/>
</dbReference>
<evidence type="ECO:0000256" key="3">
    <source>
        <dbReference type="ARBA" id="ARBA00022692"/>
    </source>
</evidence>
<reference evidence="7 8" key="1">
    <citation type="submission" date="2019-09" db="EMBL/GenBank/DDBJ databases">
        <title>Phylogeny of genus Pseudoclavibacter and closely related genus.</title>
        <authorList>
            <person name="Li Y."/>
        </authorList>
    </citation>
    <scope>NUCLEOTIDE SEQUENCE [LARGE SCALE GENOMIC DNA]</scope>
    <source>
        <strain evidence="7 8">JCM 16921</strain>
    </source>
</reference>
<feature type="transmembrane region" description="Helical" evidence="6">
    <location>
        <begin position="6"/>
        <end position="27"/>
    </location>
</feature>
<protein>
    <submittedName>
        <fullName evidence="7">High-affinity Fe2+/Pb2+ permease</fullName>
    </submittedName>
</protein>
<evidence type="ECO:0000256" key="5">
    <source>
        <dbReference type="ARBA" id="ARBA00023136"/>
    </source>
</evidence>
<feature type="transmembrane region" description="Helical" evidence="6">
    <location>
        <begin position="39"/>
        <end position="58"/>
    </location>
</feature>
<comment type="caution">
    <text evidence="7">The sequence shown here is derived from an EMBL/GenBank/DDBJ whole genome shotgun (WGS) entry which is preliminary data.</text>
</comment>
<proteinExistence type="inferred from homology"/>
<dbReference type="GO" id="GO:0033573">
    <property type="term" value="C:high-affinity iron permease complex"/>
    <property type="evidence" value="ECO:0007669"/>
    <property type="project" value="InterPro"/>
</dbReference>
<dbReference type="RefSeq" id="WP_158036355.1">
    <property type="nucleotide sequence ID" value="NZ_BAAAZV010000020.1"/>
</dbReference>
<organism evidence="7 8">
    <name type="scientific">Pseudoclavibacter caeni</name>
    <dbReference type="NCBI Taxonomy" id="908846"/>
    <lineage>
        <taxon>Bacteria</taxon>
        <taxon>Bacillati</taxon>
        <taxon>Actinomycetota</taxon>
        <taxon>Actinomycetes</taxon>
        <taxon>Micrococcales</taxon>
        <taxon>Microbacteriaceae</taxon>
        <taxon>Pseudoclavibacter</taxon>
    </lineage>
</organism>
<dbReference type="EMBL" id="WBKA01000004">
    <property type="protein sequence ID" value="KAB1631886.1"/>
    <property type="molecule type" value="Genomic_DNA"/>
</dbReference>
<feature type="transmembrane region" description="Helical" evidence="6">
    <location>
        <begin position="147"/>
        <end position="170"/>
    </location>
</feature>
<sequence length="524" mass="55039">MFLGTFLIGLREGLEATLIVGIIAAFLKRNGRPLRPMMIGVAAAVLLSIAVGVTLQLLSRSLPQAQQEALETVIGVVAIVFVTTMILWMNHHARFMKRDLEHDASSALNSGGAWALAGMAFLAVLKEGFETAVFLLAAIQASASEGAALGGAVVGILVAVAIGAGIYVGGLRLDLRMFFHLTGVFLVFVAAGLVMSALRTAHEAGWVVIGQQQVADFSTWMPKTSVLAAVVTGMFGIPTDPRLIEVLGWLAYLVPVLTIYFWPQRYAVPLERRPALKRWLAAAAAVVAVMLLVAVPRGDTDVVGDTRRITADDGGSGSVTATVTGDALQLVVAGDVPGAVHTLQRVSDGEVDGVPVTQWETTEQQPASAELPRSVTLAELQRLNGGRLPSGLNAERTPGPFAASWSQRAFISARTSGSALVTAEQEVTLTATLVGGGVSGEKTVSVSGAVADDWSVPDDEADDAQGALEAARAEADERTLWWVWVPAALVVTALALATSGAWDRRRARVQELPGGETGDEKEAS</sequence>
<accession>A0A7C8BN43</accession>
<evidence type="ECO:0000256" key="6">
    <source>
        <dbReference type="SAM" id="Phobius"/>
    </source>
</evidence>